<dbReference type="EMBL" id="JAPNKA010000001">
    <property type="protein sequence ID" value="MCY1074105.1"/>
    <property type="molecule type" value="Genomic_DNA"/>
</dbReference>
<protein>
    <submittedName>
        <fullName evidence="1">Helix-turn-helix domain-containing protein</fullName>
    </submittedName>
</protein>
<dbReference type="InterPro" id="IPR009057">
    <property type="entry name" value="Homeodomain-like_sf"/>
</dbReference>
<dbReference type="Proteomes" id="UP001207654">
    <property type="component" value="Unassembled WGS sequence"/>
</dbReference>
<dbReference type="SUPFAM" id="SSF46689">
    <property type="entry name" value="Homeodomain-like"/>
    <property type="match status" value="1"/>
</dbReference>
<keyword evidence="2" id="KW-1185">Reference proteome</keyword>
<reference evidence="1 2" key="1">
    <citation type="submission" date="2022-11" db="EMBL/GenBank/DDBJ databases">
        <title>Minimal conservation of predation-associated metabolite biosynthetic gene clusters underscores biosynthetic potential of Myxococcota including descriptions for ten novel species: Archangium lansinium sp. nov., Myxococcus landrumus sp. nov., Nannocystis bai.</title>
        <authorList>
            <person name="Ahearne A."/>
            <person name="Stevens C."/>
            <person name="Phillips K."/>
        </authorList>
    </citation>
    <scope>NUCLEOTIDE SEQUENCE [LARGE SCALE GENOMIC DNA]</scope>
    <source>
        <strain evidence="1 2">MIWBW</strain>
    </source>
</reference>
<name>A0ABT3ZXI0_9BACT</name>
<organism evidence="1 2">
    <name type="scientific">Archangium lansingense</name>
    <dbReference type="NCBI Taxonomy" id="2995310"/>
    <lineage>
        <taxon>Bacteria</taxon>
        <taxon>Pseudomonadati</taxon>
        <taxon>Myxococcota</taxon>
        <taxon>Myxococcia</taxon>
        <taxon>Myxococcales</taxon>
        <taxon>Cystobacterineae</taxon>
        <taxon>Archangiaceae</taxon>
        <taxon>Archangium</taxon>
    </lineage>
</organism>
<dbReference type="RefSeq" id="WP_267533086.1">
    <property type="nucleotide sequence ID" value="NZ_JAPNKA010000001.1"/>
</dbReference>
<sequence length="120" mass="13464">MPRPYSVDLRERAVAAFRRGGRTLEEVAAEFSVCDKTLSHWLKLEAETGRLEPRPRGGGHFSPIQGEVLETLGRQVRMRPDATVQEHFEALVARTQVHTSRSAVMRALRRQGPAEVSDDS</sequence>
<evidence type="ECO:0000313" key="2">
    <source>
        <dbReference type="Proteomes" id="UP001207654"/>
    </source>
</evidence>
<comment type="caution">
    <text evidence="1">The sequence shown here is derived from an EMBL/GenBank/DDBJ whole genome shotgun (WGS) entry which is preliminary data.</text>
</comment>
<evidence type="ECO:0000313" key="1">
    <source>
        <dbReference type="EMBL" id="MCY1074105.1"/>
    </source>
</evidence>
<proteinExistence type="predicted"/>
<accession>A0ABT3ZXI0</accession>
<gene>
    <name evidence="1" type="ORF">OV287_06375</name>
</gene>